<dbReference type="SUPFAM" id="SSF52540">
    <property type="entry name" value="P-loop containing nucleoside triphosphate hydrolases"/>
    <property type="match status" value="1"/>
</dbReference>
<keyword evidence="2" id="KW-1185">Reference proteome</keyword>
<organism evidence="1 2">
    <name type="scientific">Halorientalis regularis</name>
    <dbReference type="NCBI Taxonomy" id="660518"/>
    <lineage>
        <taxon>Archaea</taxon>
        <taxon>Methanobacteriati</taxon>
        <taxon>Methanobacteriota</taxon>
        <taxon>Stenosarchaea group</taxon>
        <taxon>Halobacteria</taxon>
        <taxon>Halobacteriales</taxon>
        <taxon>Haloarculaceae</taxon>
        <taxon>Halorientalis</taxon>
    </lineage>
</organism>
<accession>A0A1G7RYN1</accession>
<reference evidence="2" key="1">
    <citation type="submission" date="2016-10" db="EMBL/GenBank/DDBJ databases">
        <authorList>
            <person name="Varghese N."/>
            <person name="Submissions S."/>
        </authorList>
    </citation>
    <scope>NUCLEOTIDE SEQUENCE [LARGE SCALE GENOMIC DNA]</scope>
    <source>
        <strain evidence="2">IBRC-M 10760</strain>
    </source>
</reference>
<dbReference type="Proteomes" id="UP000199076">
    <property type="component" value="Unassembled WGS sequence"/>
</dbReference>
<name>A0A1G7RYN1_9EURY</name>
<proteinExistence type="predicted"/>
<dbReference type="OrthoDB" id="201804at2157"/>
<dbReference type="RefSeq" id="WP_092694689.1">
    <property type="nucleotide sequence ID" value="NZ_FNBK01000016.1"/>
</dbReference>
<evidence type="ECO:0000313" key="2">
    <source>
        <dbReference type="Proteomes" id="UP000199076"/>
    </source>
</evidence>
<gene>
    <name evidence="1" type="ORF">SAMN05216218_11654</name>
</gene>
<dbReference type="AlphaFoldDB" id="A0A1G7RYN1"/>
<dbReference type="InterPro" id="IPR027417">
    <property type="entry name" value="P-loop_NTPase"/>
</dbReference>
<dbReference type="EMBL" id="FNBK01000016">
    <property type="protein sequence ID" value="SDG14910.1"/>
    <property type="molecule type" value="Genomic_DNA"/>
</dbReference>
<sequence length="246" mass="26677">MGVVGGQQQFDHDHKRIGFVGPEGVGKTTVATLAADRLTERTAVEITGEAAGFFDQPQVSTMDSGTLGISWAILDYDAGVDVLATAADALDTAFVVATPETLDQVAPYETVADRHALDTFLVVNRFEEDDRDRLGAFDGLELAEYLYENEIIETAMSAGEIPTLNGWTIETILLEALQSERLPVREAKAALDSGRRSVVNVEIESVASGIGIVRSFRRNGYGADFFRCNCRCHEGHVIARTGTFDT</sequence>
<evidence type="ECO:0000313" key="1">
    <source>
        <dbReference type="EMBL" id="SDG14910.1"/>
    </source>
</evidence>
<protein>
    <submittedName>
        <fullName evidence="1">Uncharacterized protein</fullName>
    </submittedName>
</protein>